<reference evidence="6" key="2">
    <citation type="journal article" date="2021" name="PeerJ">
        <title>Extensive microbial diversity within the chicken gut microbiome revealed by metagenomics and culture.</title>
        <authorList>
            <person name="Gilroy R."/>
            <person name="Ravi A."/>
            <person name="Getino M."/>
            <person name="Pursley I."/>
            <person name="Horton D.L."/>
            <person name="Alikhan N.F."/>
            <person name="Baker D."/>
            <person name="Gharbi K."/>
            <person name="Hall N."/>
            <person name="Watson M."/>
            <person name="Adriaenssens E.M."/>
            <person name="Foster-Nyarko E."/>
            <person name="Jarju S."/>
            <person name="Secka A."/>
            <person name="Antonio M."/>
            <person name="Oren A."/>
            <person name="Chaudhuri R.R."/>
            <person name="La Ragione R."/>
            <person name="Hildebrand F."/>
            <person name="Pallen M.J."/>
        </authorList>
    </citation>
    <scope>NUCLEOTIDE SEQUENCE</scope>
    <source>
        <strain evidence="6">CHK190-19873</strain>
    </source>
</reference>
<dbReference type="SUPFAM" id="SSF51206">
    <property type="entry name" value="cAMP-binding domain-like"/>
    <property type="match status" value="1"/>
</dbReference>
<reference evidence="6" key="1">
    <citation type="submission" date="2020-10" db="EMBL/GenBank/DDBJ databases">
        <authorList>
            <person name="Gilroy R."/>
        </authorList>
    </citation>
    <scope>NUCLEOTIDE SEQUENCE</scope>
    <source>
        <strain evidence="6">CHK190-19873</strain>
    </source>
</reference>
<dbReference type="InterPro" id="IPR018490">
    <property type="entry name" value="cNMP-bd_dom_sf"/>
</dbReference>
<evidence type="ECO:0000256" key="3">
    <source>
        <dbReference type="ARBA" id="ARBA00023163"/>
    </source>
</evidence>
<keyword evidence="1" id="KW-0805">Transcription regulation</keyword>
<dbReference type="InterPro" id="IPR036390">
    <property type="entry name" value="WH_DNA-bd_sf"/>
</dbReference>
<evidence type="ECO:0000256" key="1">
    <source>
        <dbReference type="ARBA" id="ARBA00023015"/>
    </source>
</evidence>
<dbReference type="CDD" id="cd00038">
    <property type="entry name" value="CAP_ED"/>
    <property type="match status" value="1"/>
</dbReference>
<organism evidence="6 7">
    <name type="scientific">Candidatus Limivivens intestinipullorum</name>
    <dbReference type="NCBI Taxonomy" id="2840858"/>
    <lineage>
        <taxon>Bacteria</taxon>
        <taxon>Bacillati</taxon>
        <taxon>Bacillota</taxon>
        <taxon>Clostridia</taxon>
        <taxon>Lachnospirales</taxon>
        <taxon>Lachnospiraceae</taxon>
        <taxon>Lachnospiraceae incertae sedis</taxon>
        <taxon>Candidatus Limivivens</taxon>
    </lineage>
</organism>
<dbReference type="PANTHER" id="PTHR24567:SF74">
    <property type="entry name" value="HTH-TYPE TRANSCRIPTIONAL REGULATOR ARCR"/>
    <property type="match status" value="1"/>
</dbReference>
<evidence type="ECO:0000259" key="5">
    <source>
        <dbReference type="PROSITE" id="PS51063"/>
    </source>
</evidence>
<dbReference type="Pfam" id="PF13545">
    <property type="entry name" value="HTH_Crp_2"/>
    <property type="match status" value="1"/>
</dbReference>
<feature type="domain" description="Cyclic nucleotide-binding" evidence="4">
    <location>
        <begin position="18"/>
        <end position="140"/>
    </location>
</feature>
<dbReference type="GO" id="GO:0003700">
    <property type="term" value="F:DNA-binding transcription factor activity"/>
    <property type="evidence" value="ECO:0007669"/>
    <property type="project" value="TreeGrafter"/>
</dbReference>
<keyword evidence="3" id="KW-0804">Transcription</keyword>
<dbReference type="SUPFAM" id="SSF46785">
    <property type="entry name" value="Winged helix' DNA-binding domain"/>
    <property type="match status" value="1"/>
</dbReference>
<accession>A0A9D1EUD9</accession>
<dbReference type="InterPro" id="IPR000595">
    <property type="entry name" value="cNMP-bd_dom"/>
</dbReference>
<dbReference type="PROSITE" id="PS50042">
    <property type="entry name" value="CNMP_BINDING_3"/>
    <property type="match status" value="1"/>
</dbReference>
<evidence type="ECO:0000313" key="6">
    <source>
        <dbReference type="EMBL" id="HIS32409.1"/>
    </source>
</evidence>
<dbReference type="Pfam" id="PF00027">
    <property type="entry name" value="cNMP_binding"/>
    <property type="match status" value="1"/>
</dbReference>
<evidence type="ECO:0000256" key="2">
    <source>
        <dbReference type="ARBA" id="ARBA00023125"/>
    </source>
</evidence>
<dbReference type="InterPro" id="IPR036388">
    <property type="entry name" value="WH-like_DNA-bd_sf"/>
</dbReference>
<dbReference type="SMART" id="SM00100">
    <property type="entry name" value="cNMP"/>
    <property type="match status" value="1"/>
</dbReference>
<protein>
    <submittedName>
        <fullName evidence="6">Crp/Fnr family transcriptional regulator</fullName>
    </submittedName>
</protein>
<dbReference type="GO" id="GO:0005829">
    <property type="term" value="C:cytosol"/>
    <property type="evidence" value="ECO:0007669"/>
    <property type="project" value="TreeGrafter"/>
</dbReference>
<proteinExistence type="predicted"/>
<dbReference type="Proteomes" id="UP000823935">
    <property type="component" value="Unassembled WGS sequence"/>
</dbReference>
<dbReference type="EMBL" id="DVIQ01000079">
    <property type="protein sequence ID" value="HIS32409.1"/>
    <property type="molecule type" value="Genomic_DNA"/>
</dbReference>
<dbReference type="PROSITE" id="PS51063">
    <property type="entry name" value="HTH_CRP_2"/>
    <property type="match status" value="1"/>
</dbReference>
<evidence type="ECO:0000313" key="7">
    <source>
        <dbReference type="Proteomes" id="UP000823935"/>
    </source>
</evidence>
<comment type="caution">
    <text evidence="6">The sequence shown here is derived from an EMBL/GenBank/DDBJ whole genome shotgun (WGS) entry which is preliminary data.</text>
</comment>
<keyword evidence="2" id="KW-0238">DNA-binding</keyword>
<dbReference type="Gene3D" id="2.60.120.10">
    <property type="entry name" value="Jelly Rolls"/>
    <property type="match status" value="1"/>
</dbReference>
<dbReference type="InterPro" id="IPR050397">
    <property type="entry name" value="Env_Response_Regulators"/>
</dbReference>
<dbReference type="GO" id="GO:0003677">
    <property type="term" value="F:DNA binding"/>
    <property type="evidence" value="ECO:0007669"/>
    <property type="project" value="UniProtKB-KW"/>
</dbReference>
<dbReference type="InterPro" id="IPR014710">
    <property type="entry name" value="RmlC-like_jellyroll"/>
</dbReference>
<gene>
    <name evidence="6" type="ORF">IAB44_12835</name>
</gene>
<evidence type="ECO:0000259" key="4">
    <source>
        <dbReference type="PROSITE" id="PS50042"/>
    </source>
</evidence>
<dbReference type="Gene3D" id="1.10.10.10">
    <property type="entry name" value="Winged helix-like DNA-binding domain superfamily/Winged helix DNA-binding domain"/>
    <property type="match status" value="1"/>
</dbReference>
<name>A0A9D1EUD9_9FIRM</name>
<feature type="domain" description="HTH crp-type" evidence="5">
    <location>
        <begin position="154"/>
        <end position="220"/>
    </location>
</feature>
<dbReference type="PANTHER" id="PTHR24567">
    <property type="entry name" value="CRP FAMILY TRANSCRIPTIONAL REGULATORY PROTEIN"/>
    <property type="match status" value="1"/>
</dbReference>
<sequence>MGQDTLTAEPFFKKYYPFWDKLTEQEQRNLCSCSSMQSYRKSDFIYSHDGDCLGILLVLKGQLRIYIQSDDSREVTLFRLGPGQVCTLSASCIIREITFDISIAAEEDTTLLTTGIQCFRRLMEKNISVQNYVYKHTAESFSDAMWALTEILFSSFDKRLAGYLLEESRRTHSLTLSTTHEQIARNLGSAREVVSRMLKYFEKERIVQLSRGSVKITDPARLEKILEG</sequence>
<dbReference type="InterPro" id="IPR012318">
    <property type="entry name" value="HTH_CRP"/>
</dbReference>
<dbReference type="SMART" id="SM00419">
    <property type="entry name" value="HTH_CRP"/>
    <property type="match status" value="1"/>
</dbReference>
<dbReference type="AlphaFoldDB" id="A0A9D1EUD9"/>